<reference evidence="3" key="1">
    <citation type="submission" date="2015-05" db="EMBL/GenBank/DDBJ databases">
        <authorList>
            <person name="Fogelqvist Johan"/>
        </authorList>
    </citation>
    <scope>NUCLEOTIDE SEQUENCE [LARGE SCALE GENOMIC DNA]</scope>
</reference>
<organism evidence="2 3">
    <name type="scientific">Verticillium longisporum</name>
    <name type="common">Verticillium dahliae var. longisporum</name>
    <dbReference type="NCBI Taxonomy" id="100787"/>
    <lineage>
        <taxon>Eukaryota</taxon>
        <taxon>Fungi</taxon>
        <taxon>Dikarya</taxon>
        <taxon>Ascomycota</taxon>
        <taxon>Pezizomycotina</taxon>
        <taxon>Sordariomycetes</taxon>
        <taxon>Hypocreomycetidae</taxon>
        <taxon>Glomerellales</taxon>
        <taxon>Plectosphaerellaceae</taxon>
        <taxon>Verticillium</taxon>
    </lineage>
</organism>
<dbReference type="EMBL" id="CVQI01037911">
    <property type="protein sequence ID" value="CRK48772.1"/>
    <property type="molecule type" value="Genomic_DNA"/>
</dbReference>
<feature type="region of interest" description="Disordered" evidence="1">
    <location>
        <begin position="42"/>
        <end position="66"/>
    </location>
</feature>
<dbReference type="PANTHER" id="PTHR40130">
    <property type="entry name" value="EXPRESSED PROTEIN"/>
    <property type="match status" value="1"/>
</dbReference>
<gene>
    <name evidence="2" type="ORF">BN1723_020649</name>
</gene>
<sequence>MRAMSGQNPNESFYVVPTSGHTMSYANILNFADKEKRRMDASLHVGGDSGRFEDDEDDFVDARDTP</sequence>
<feature type="non-terminal residue" evidence="2">
    <location>
        <position position="66"/>
    </location>
</feature>
<dbReference type="PANTHER" id="PTHR40130:SF1">
    <property type="entry name" value="SPINDLE POLE BODY-ASSOCIATED PROTEIN CUT12 DOMAIN-CONTAINING PROTEIN"/>
    <property type="match status" value="1"/>
</dbReference>
<name>A0A0G4NQP1_VERLO</name>
<evidence type="ECO:0000313" key="2">
    <source>
        <dbReference type="EMBL" id="CRK48772.1"/>
    </source>
</evidence>
<protein>
    <submittedName>
        <fullName evidence="2">Uncharacterized protein</fullName>
    </submittedName>
</protein>
<dbReference type="Proteomes" id="UP000045706">
    <property type="component" value="Unassembled WGS sequence"/>
</dbReference>
<dbReference type="AlphaFoldDB" id="A0A0G4NQP1"/>
<evidence type="ECO:0000256" key="1">
    <source>
        <dbReference type="SAM" id="MobiDB-lite"/>
    </source>
</evidence>
<evidence type="ECO:0000313" key="3">
    <source>
        <dbReference type="Proteomes" id="UP000045706"/>
    </source>
</evidence>
<proteinExistence type="predicted"/>
<accession>A0A0G4NQP1</accession>